<protein>
    <recommendedName>
        <fullName evidence="5">Short-chain collagen C4-like</fullName>
    </recommendedName>
</protein>
<evidence type="ECO:0000256" key="2">
    <source>
        <dbReference type="SAM" id="SignalP"/>
    </source>
</evidence>
<name>A0ABY7F9Z5_MYAAR</name>
<evidence type="ECO:0000256" key="1">
    <source>
        <dbReference type="SAM" id="Coils"/>
    </source>
</evidence>
<organism evidence="3 4">
    <name type="scientific">Mya arenaria</name>
    <name type="common">Soft-shell clam</name>
    <dbReference type="NCBI Taxonomy" id="6604"/>
    <lineage>
        <taxon>Eukaryota</taxon>
        <taxon>Metazoa</taxon>
        <taxon>Spiralia</taxon>
        <taxon>Lophotrochozoa</taxon>
        <taxon>Mollusca</taxon>
        <taxon>Bivalvia</taxon>
        <taxon>Autobranchia</taxon>
        <taxon>Heteroconchia</taxon>
        <taxon>Euheterodonta</taxon>
        <taxon>Imparidentia</taxon>
        <taxon>Neoheterodontei</taxon>
        <taxon>Myida</taxon>
        <taxon>Myoidea</taxon>
        <taxon>Myidae</taxon>
        <taxon>Mya</taxon>
    </lineage>
</organism>
<dbReference type="PANTHER" id="PTHR24024">
    <property type="entry name" value="PULMONARY SURFACTANT-ASSOCIATED PROTEIN A"/>
    <property type="match status" value="1"/>
</dbReference>
<keyword evidence="1" id="KW-0175">Coiled coil</keyword>
<dbReference type="PANTHER" id="PTHR24024:SF18">
    <property type="entry name" value="SHORT-CHAIN COLLAGEN C4-LIKE"/>
    <property type="match status" value="1"/>
</dbReference>
<dbReference type="EMBL" id="CP111021">
    <property type="protein sequence ID" value="WAR17513.1"/>
    <property type="molecule type" value="Genomic_DNA"/>
</dbReference>
<feature type="chain" id="PRO_5045465682" description="Short-chain collagen C4-like" evidence="2">
    <location>
        <begin position="26"/>
        <end position="284"/>
    </location>
</feature>
<gene>
    <name evidence="3" type="ORF">MAR_032107</name>
</gene>
<keyword evidence="2" id="KW-0732">Signal</keyword>
<keyword evidence="4" id="KW-1185">Reference proteome</keyword>
<dbReference type="Proteomes" id="UP001164746">
    <property type="component" value="Chromosome 10"/>
</dbReference>
<dbReference type="InterPro" id="IPR051077">
    <property type="entry name" value="Ca-dependent_lectin"/>
</dbReference>
<reference evidence="3" key="1">
    <citation type="submission" date="2022-11" db="EMBL/GenBank/DDBJ databases">
        <title>Centuries of genome instability and evolution in soft-shell clam transmissible cancer (bioRxiv).</title>
        <authorList>
            <person name="Hart S.F.M."/>
            <person name="Yonemitsu M.A."/>
            <person name="Giersch R.M."/>
            <person name="Beal B.F."/>
            <person name="Arriagada G."/>
            <person name="Davis B.W."/>
            <person name="Ostrander E.A."/>
            <person name="Goff S.P."/>
            <person name="Metzger M.J."/>
        </authorList>
    </citation>
    <scope>NUCLEOTIDE SEQUENCE</scope>
    <source>
        <strain evidence="3">MELC-2E11</strain>
        <tissue evidence="3">Siphon/mantle</tissue>
    </source>
</reference>
<evidence type="ECO:0000313" key="4">
    <source>
        <dbReference type="Proteomes" id="UP001164746"/>
    </source>
</evidence>
<feature type="signal peptide" evidence="2">
    <location>
        <begin position="1"/>
        <end position="25"/>
    </location>
</feature>
<evidence type="ECO:0000313" key="3">
    <source>
        <dbReference type="EMBL" id="WAR17513.1"/>
    </source>
</evidence>
<feature type="coiled-coil region" evidence="1">
    <location>
        <begin position="41"/>
        <end position="103"/>
    </location>
</feature>
<evidence type="ECO:0008006" key="5">
    <source>
        <dbReference type="Google" id="ProtNLM"/>
    </source>
</evidence>
<sequence>MDLRQAVFVLLILQGLASRTLYCLASQTCKDNDIRTAVLLNRETQTNLREMKLDMEQQLQNQGQELTQMQEQLNSLIDIADTVKDLKKEIETLKTAVVETTVNVTSSSIYTRWGRRSCPDDTELVYEGFAGGGDYHDYGASSNYICLPKDPIFVGEGSNTGYANYIYGAEYETNGTTILSTLNDHDVPCAVCRVAGRSIVMIPARNVCYSGWQKEYSGYLMSSYYGHLGNKELVCMDGSPEAAEGSDSRNQNGALFYIAEIKCGSLKCPPYLANEVITCVVCSK</sequence>
<accession>A0ABY7F9Z5</accession>
<proteinExistence type="predicted"/>